<feature type="region of interest" description="Disordered" evidence="1">
    <location>
        <begin position="236"/>
        <end position="255"/>
    </location>
</feature>
<keyword evidence="2" id="KW-1185">Reference proteome</keyword>
<name>A0A0M3IGI1_ASCLU</name>
<organism evidence="2 3">
    <name type="scientific">Ascaris lumbricoides</name>
    <name type="common">Giant roundworm</name>
    <dbReference type="NCBI Taxonomy" id="6252"/>
    <lineage>
        <taxon>Eukaryota</taxon>
        <taxon>Metazoa</taxon>
        <taxon>Ecdysozoa</taxon>
        <taxon>Nematoda</taxon>
        <taxon>Chromadorea</taxon>
        <taxon>Rhabditida</taxon>
        <taxon>Spirurina</taxon>
        <taxon>Ascaridomorpha</taxon>
        <taxon>Ascaridoidea</taxon>
        <taxon>Ascarididae</taxon>
        <taxon>Ascaris</taxon>
    </lineage>
</organism>
<accession>A0A0M3IGI1</accession>
<proteinExistence type="predicted"/>
<reference evidence="3" key="1">
    <citation type="submission" date="2017-02" db="UniProtKB">
        <authorList>
            <consortium name="WormBaseParasite"/>
        </authorList>
    </citation>
    <scope>IDENTIFICATION</scope>
</reference>
<evidence type="ECO:0000256" key="1">
    <source>
        <dbReference type="SAM" id="MobiDB-lite"/>
    </source>
</evidence>
<evidence type="ECO:0000313" key="2">
    <source>
        <dbReference type="Proteomes" id="UP000036681"/>
    </source>
</evidence>
<evidence type="ECO:0000313" key="3">
    <source>
        <dbReference type="WBParaSite" id="ALUE_0001740701-mRNA-1"/>
    </source>
</evidence>
<dbReference type="Proteomes" id="UP000036681">
    <property type="component" value="Unplaced"/>
</dbReference>
<sequence length="275" mass="31375">MGEREVRKCVYIRKLVISNVQMIKNIPIYVFAKLVVVDDLTLPSDLFNRTVVSLQGVSVTPDAFETIALKYSDTLNELCLIGALVHTPDAASYFQSLSRFKVISTLSLPPSLYSLSAEPAIREFNVVHLLPIRYLSIFVYQPEIVECRFLLRKLVPETLTKLCLHDASGVLVKHFASKEFQGLHFEVKFCRRGEILLEKDWMMGYCDLLSHMVWSPPYKHYLTDYPSQVNFVGREDSQERGRQTPRPSQLLNMNQLPAPIGDPGDMMVATLARMF</sequence>
<dbReference type="AlphaFoldDB" id="A0A0M3IGI1"/>
<dbReference type="WBParaSite" id="ALUE_0001740701-mRNA-1">
    <property type="protein sequence ID" value="ALUE_0001740701-mRNA-1"/>
    <property type="gene ID" value="ALUE_0001740701"/>
</dbReference>
<feature type="compositionally biased region" description="Polar residues" evidence="1">
    <location>
        <begin position="245"/>
        <end position="255"/>
    </location>
</feature>
<protein>
    <submittedName>
        <fullName evidence="3">DUF663 domain-containing protein</fullName>
    </submittedName>
</protein>